<evidence type="ECO:0000313" key="3">
    <source>
        <dbReference type="Proteomes" id="UP000053477"/>
    </source>
</evidence>
<dbReference type="Pfam" id="PF18758">
    <property type="entry name" value="KDZ"/>
    <property type="match status" value="1"/>
</dbReference>
<reference evidence="2 3" key="1">
    <citation type="submission" date="2015-04" db="EMBL/GenBank/DDBJ databases">
        <title>Complete genome sequence of Schizopora paradoxa KUC8140, a cosmopolitan wood degrader in East Asia.</title>
        <authorList>
            <consortium name="DOE Joint Genome Institute"/>
            <person name="Min B."/>
            <person name="Park H."/>
            <person name="Jang Y."/>
            <person name="Kim J.-J."/>
            <person name="Kim K.H."/>
            <person name="Pangilinan J."/>
            <person name="Lipzen A."/>
            <person name="Riley R."/>
            <person name="Grigoriev I.V."/>
            <person name="Spatafora J.W."/>
            <person name="Choi I.-G."/>
        </authorList>
    </citation>
    <scope>NUCLEOTIDE SEQUENCE [LARGE SCALE GENOMIC DNA]</scope>
    <source>
        <strain evidence="2 3">KUC8140</strain>
    </source>
</reference>
<dbReference type="STRING" id="27342.A0A0H2RHB5"/>
<dbReference type="OrthoDB" id="3256058at2759"/>
<dbReference type="Proteomes" id="UP000053477">
    <property type="component" value="Unassembled WGS sequence"/>
</dbReference>
<gene>
    <name evidence="2" type="ORF">SCHPADRAFT_840849</name>
</gene>
<dbReference type="InterPro" id="IPR041457">
    <property type="entry name" value="CxC2_KDZ-assoc"/>
</dbReference>
<keyword evidence="3" id="KW-1185">Reference proteome</keyword>
<evidence type="ECO:0000313" key="2">
    <source>
        <dbReference type="EMBL" id="KLO04261.1"/>
    </source>
</evidence>
<evidence type="ECO:0000259" key="1">
    <source>
        <dbReference type="Pfam" id="PF18803"/>
    </source>
</evidence>
<sequence length="821" mass="93639">MSAHLSQFLKKFDTLSTHVVATEGSIDTNEICPCNNGHRTTRCNECFDFQPVCDACFITTHASNPFHFAERWNGLFFDKLSQAGIGRIIHLGHTGEPCPSNTLPNGPLHLDVVTLNGVHGCEVMYCECAKADDHWEQLMEVGLFPATLGKPCTAFSFALLKHFDILSSASKLSAMDYVTTLRRATNNAFPEDVPDFYNAFRRIMRVWRAIQINKRAGVFHGMARDNDFNLAVQCPACPQPGTNMPLKFSISSSDKDRHKYTLFLSLDGNFKQQLKIKNCDPEDVELFVAFFSKKENVDAYIEMTTGDVEKSTCANLKANNLQSQLKFVSMVVSGVVSCKCARHDMYQPGATVDLKKGESFAYTDFALRQALRRYEHYPNIVCSYDIACQYSKKVSSRFRTYFPECEETVSNIRFYVPKLHGHGHTEDCQYLFSLDYASNIGRTHGERIESGWAEGNQAGPSTREMNAGHRHETLSCYYNDWNFQLAIRLAPFLAKKLVEARTYYDEKASMFRRITKAMGVARLREWKKLDTTPYIQNGTVYSHAAHITPITVPSMDSIEERLQHADNNIQAACALNKPAHFITVGMRLEVRQVALKAKTLRWDASTQRVTTEIAVERQKIRAEIDTWRKDQSVYMPDSLDLATEARYPEDERLFLPSHIPSSHRNTDWFDDLARFERELRRGQAEDALSNLRLALKYKDSLLNKRRQVAYGNRNRTRASLLLGRVGDLVRHRAAIYRRAREALISLGMEENDTQFPVLDQKDVRLKIVYGEKELGSGKYTGSWIWGEGPRGTLSDYEEDVWEEEGTISGRQRIGNTDEFDR</sequence>
<protein>
    <recommendedName>
        <fullName evidence="1">CxC2-like cysteine cluster KDZ transposase-associated domain-containing protein</fullName>
    </recommendedName>
</protein>
<dbReference type="PANTHER" id="PTHR33096:SF1">
    <property type="entry name" value="CXC1-LIKE CYSTEINE CLUSTER ASSOCIATED WITH KDZ TRANSPOSASES DOMAIN-CONTAINING PROTEIN"/>
    <property type="match status" value="1"/>
</dbReference>
<dbReference type="AlphaFoldDB" id="A0A0H2RHB5"/>
<dbReference type="Pfam" id="PF18803">
    <property type="entry name" value="CxC2"/>
    <property type="match status" value="1"/>
</dbReference>
<dbReference type="InParanoid" id="A0A0H2RHB5"/>
<dbReference type="PANTHER" id="PTHR33096">
    <property type="entry name" value="CXC2 DOMAIN-CONTAINING PROTEIN"/>
    <property type="match status" value="1"/>
</dbReference>
<feature type="domain" description="CxC2-like cysteine cluster KDZ transposase-associated" evidence="1">
    <location>
        <begin position="85"/>
        <end position="188"/>
    </location>
</feature>
<proteinExistence type="predicted"/>
<dbReference type="EMBL" id="KQ086623">
    <property type="protein sequence ID" value="KLO04261.1"/>
    <property type="molecule type" value="Genomic_DNA"/>
</dbReference>
<accession>A0A0H2RHB5</accession>
<organism evidence="2 3">
    <name type="scientific">Schizopora paradoxa</name>
    <dbReference type="NCBI Taxonomy" id="27342"/>
    <lineage>
        <taxon>Eukaryota</taxon>
        <taxon>Fungi</taxon>
        <taxon>Dikarya</taxon>
        <taxon>Basidiomycota</taxon>
        <taxon>Agaricomycotina</taxon>
        <taxon>Agaricomycetes</taxon>
        <taxon>Hymenochaetales</taxon>
        <taxon>Schizoporaceae</taxon>
        <taxon>Schizopora</taxon>
    </lineage>
</organism>
<dbReference type="InterPro" id="IPR040521">
    <property type="entry name" value="KDZ"/>
</dbReference>
<name>A0A0H2RHB5_9AGAM</name>